<comment type="caution">
    <text evidence="1">The sequence shown here is derived from an EMBL/GenBank/DDBJ whole genome shotgun (WGS) entry which is preliminary data.</text>
</comment>
<name>A0A5J4UP80_9EUKA</name>
<gene>
    <name evidence="1" type="ORF">EZS28_032918</name>
</gene>
<protein>
    <submittedName>
        <fullName evidence="1">Uncharacterized protein</fullName>
    </submittedName>
</protein>
<evidence type="ECO:0000313" key="2">
    <source>
        <dbReference type="Proteomes" id="UP000324800"/>
    </source>
</evidence>
<proteinExistence type="predicted"/>
<reference evidence="1 2" key="1">
    <citation type="submission" date="2019-03" db="EMBL/GenBank/DDBJ databases">
        <title>Single cell metagenomics reveals metabolic interactions within the superorganism composed of flagellate Streblomastix strix and complex community of Bacteroidetes bacteria on its surface.</title>
        <authorList>
            <person name="Treitli S.C."/>
            <person name="Kolisko M."/>
            <person name="Husnik F."/>
            <person name="Keeling P."/>
            <person name="Hampl V."/>
        </authorList>
    </citation>
    <scope>NUCLEOTIDE SEQUENCE [LARGE SCALE GENOMIC DNA]</scope>
    <source>
        <strain evidence="1">ST1C</strain>
    </source>
</reference>
<dbReference type="EMBL" id="SNRW01014355">
    <property type="protein sequence ID" value="KAA6371555.1"/>
    <property type="molecule type" value="Genomic_DNA"/>
</dbReference>
<accession>A0A5J4UP80</accession>
<sequence length="167" mass="18834">MVRLCHNPFTDLSFPVYLDIKALKGLIVFSEMQSGSTDKQGLDKNPMSLNDAAEQILKLVRTRADLQDPEQTKAQLLQAEFGEDDLVLRNGDMKRKCRIIIKNLLDEYFRKNLLAASESLVSKPEKRMCAQQVAVMAMNAKIKSEPNSQQSDSIDLTGYIEQIPNSE</sequence>
<organism evidence="1 2">
    <name type="scientific">Streblomastix strix</name>
    <dbReference type="NCBI Taxonomy" id="222440"/>
    <lineage>
        <taxon>Eukaryota</taxon>
        <taxon>Metamonada</taxon>
        <taxon>Preaxostyla</taxon>
        <taxon>Oxymonadida</taxon>
        <taxon>Streblomastigidae</taxon>
        <taxon>Streblomastix</taxon>
    </lineage>
</organism>
<evidence type="ECO:0000313" key="1">
    <source>
        <dbReference type="EMBL" id="KAA6371555.1"/>
    </source>
</evidence>
<dbReference type="AlphaFoldDB" id="A0A5J4UP80"/>
<dbReference type="Proteomes" id="UP000324800">
    <property type="component" value="Unassembled WGS sequence"/>
</dbReference>